<organism evidence="1 2">
    <name type="scientific">Trichonephila inaurata madagascariensis</name>
    <dbReference type="NCBI Taxonomy" id="2747483"/>
    <lineage>
        <taxon>Eukaryota</taxon>
        <taxon>Metazoa</taxon>
        <taxon>Ecdysozoa</taxon>
        <taxon>Arthropoda</taxon>
        <taxon>Chelicerata</taxon>
        <taxon>Arachnida</taxon>
        <taxon>Araneae</taxon>
        <taxon>Araneomorphae</taxon>
        <taxon>Entelegynae</taxon>
        <taxon>Araneoidea</taxon>
        <taxon>Nephilidae</taxon>
        <taxon>Trichonephila</taxon>
        <taxon>Trichonephila inaurata</taxon>
    </lineage>
</organism>
<protein>
    <submittedName>
        <fullName evidence="1">Uncharacterized protein</fullName>
    </submittedName>
</protein>
<keyword evidence="2" id="KW-1185">Reference proteome</keyword>
<evidence type="ECO:0000313" key="1">
    <source>
        <dbReference type="EMBL" id="GFS46107.1"/>
    </source>
</evidence>
<proteinExistence type="predicted"/>
<sequence length="120" mass="13219">MLQAAYGAISVHALCQRRWYHTTTSSLAANLVCFPIRSSAIPRRTLSVSAGPISGEKRIRLSLQTQNPADIISQCKSEELSSLTLWWNEIEPSITPSSDELLLYVELKNSLISATSILDS</sequence>
<name>A0A8X6II37_9ARAC</name>
<evidence type="ECO:0000313" key="2">
    <source>
        <dbReference type="Proteomes" id="UP000886998"/>
    </source>
</evidence>
<dbReference type="Proteomes" id="UP000886998">
    <property type="component" value="Unassembled WGS sequence"/>
</dbReference>
<comment type="caution">
    <text evidence="1">The sequence shown here is derived from an EMBL/GenBank/DDBJ whole genome shotgun (WGS) entry which is preliminary data.</text>
</comment>
<gene>
    <name evidence="1" type="ORF">TNIN_453931</name>
</gene>
<dbReference type="EMBL" id="BMAV01025950">
    <property type="protein sequence ID" value="GFS46107.1"/>
    <property type="molecule type" value="Genomic_DNA"/>
</dbReference>
<dbReference type="AlphaFoldDB" id="A0A8X6II37"/>
<reference evidence="1" key="1">
    <citation type="submission" date="2020-08" db="EMBL/GenBank/DDBJ databases">
        <title>Multicomponent nature underlies the extraordinary mechanical properties of spider dragline silk.</title>
        <authorList>
            <person name="Kono N."/>
            <person name="Nakamura H."/>
            <person name="Mori M."/>
            <person name="Yoshida Y."/>
            <person name="Ohtoshi R."/>
            <person name="Malay A.D."/>
            <person name="Moran D.A.P."/>
            <person name="Tomita M."/>
            <person name="Numata K."/>
            <person name="Arakawa K."/>
        </authorList>
    </citation>
    <scope>NUCLEOTIDE SEQUENCE</scope>
</reference>
<accession>A0A8X6II37</accession>